<feature type="transmembrane region" description="Helical" evidence="6">
    <location>
        <begin position="149"/>
        <end position="172"/>
    </location>
</feature>
<reference evidence="8 9" key="1">
    <citation type="journal article" date="2015" name="Genome Biol. Evol.">
        <title>Phylogenomic analyses indicate that early fungi evolved digesting cell walls of algal ancestors of land plants.</title>
        <authorList>
            <person name="Chang Y."/>
            <person name="Wang S."/>
            <person name="Sekimoto S."/>
            <person name="Aerts A.L."/>
            <person name="Choi C."/>
            <person name="Clum A."/>
            <person name="LaButti K.M."/>
            <person name="Lindquist E.A."/>
            <person name="Yee Ngan C."/>
            <person name="Ohm R.A."/>
            <person name="Salamov A.A."/>
            <person name="Grigoriev I.V."/>
            <person name="Spatafora J.W."/>
            <person name="Berbee M.L."/>
        </authorList>
    </citation>
    <scope>NUCLEOTIDE SEQUENCE [LARGE SCALE GENOMIC DNA]</scope>
    <source>
        <strain evidence="8 9">NRRL 28638</strain>
    </source>
</reference>
<gene>
    <name evidence="8" type="ORF">CONCODRAFT_36186</name>
</gene>
<evidence type="ECO:0000256" key="5">
    <source>
        <dbReference type="ARBA" id="ARBA00023136"/>
    </source>
</evidence>
<evidence type="ECO:0000256" key="6">
    <source>
        <dbReference type="RuleBase" id="RU361264"/>
    </source>
</evidence>
<keyword evidence="3 6" id="KW-0812">Transmembrane</keyword>
<comment type="subcellular location">
    <subcellularLocation>
        <location evidence="6">Golgi apparatus membrane</location>
        <topology evidence="6">Multi-pass membrane protein</topology>
    </subcellularLocation>
    <subcellularLocation>
        <location evidence="1">Membrane</location>
        <topology evidence="1">Multi-pass membrane protein</topology>
    </subcellularLocation>
</comment>
<name>A0A137PDH5_CONC2</name>
<dbReference type="OMA" id="VMAMFGW"/>
<dbReference type="GO" id="GO:0005802">
    <property type="term" value="C:trans-Golgi network"/>
    <property type="evidence" value="ECO:0007669"/>
    <property type="project" value="TreeGrafter"/>
</dbReference>
<dbReference type="EMBL" id="KQ964442">
    <property type="protein sequence ID" value="KXN73047.1"/>
    <property type="molecule type" value="Genomic_DNA"/>
</dbReference>
<feature type="transmembrane region" description="Helical" evidence="6">
    <location>
        <begin position="122"/>
        <end position="142"/>
    </location>
</feature>
<evidence type="ECO:0000256" key="2">
    <source>
        <dbReference type="ARBA" id="ARBA00010596"/>
    </source>
</evidence>
<dbReference type="InterPro" id="IPR006977">
    <property type="entry name" value="Yip1_dom"/>
</dbReference>
<dbReference type="STRING" id="796925.A0A137PDH5"/>
<evidence type="ECO:0000313" key="8">
    <source>
        <dbReference type="EMBL" id="KXN73047.1"/>
    </source>
</evidence>
<dbReference type="GO" id="GO:0006888">
    <property type="term" value="P:endoplasmic reticulum to Golgi vesicle-mediated transport"/>
    <property type="evidence" value="ECO:0007669"/>
    <property type="project" value="InterPro"/>
</dbReference>
<dbReference type="GO" id="GO:0000139">
    <property type="term" value="C:Golgi membrane"/>
    <property type="evidence" value="ECO:0007669"/>
    <property type="project" value="UniProtKB-SubCell"/>
</dbReference>
<dbReference type="Proteomes" id="UP000070444">
    <property type="component" value="Unassembled WGS sequence"/>
</dbReference>
<dbReference type="PANTHER" id="PTHR21236:SF1">
    <property type="entry name" value="PROTEIN YIPF6"/>
    <property type="match status" value="1"/>
</dbReference>
<feature type="domain" description="Yip1" evidence="7">
    <location>
        <begin position="61"/>
        <end position="197"/>
    </location>
</feature>
<keyword evidence="5 6" id="KW-0472">Membrane</keyword>
<evidence type="ECO:0000256" key="1">
    <source>
        <dbReference type="ARBA" id="ARBA00004141"/>
    </source>
</evidence>
<protein>
    <recommendedName>
        <fullName evidence="6">Protein YIP</fullName>
    </recommendedName>
</protein>
<organism evidence="8 9">
    <name type="scientific">Conidiobolus coronatus (strain ATCC 28846 / CBS 209.66 / NRRL 28638)</name>
    <name type="common">Delacroixia coronata</name>
    <dbReference type="NCBI Taxonomy" id="796925"/>
    <lineage>
        <taxon>Eukaryota</taxon>
        <taxon>Fungi</taxon>
        <taxon>Fungi incertae sedis</taxon>
        <taxon>Zoopagomycota</taxon>
        <taxon>Entomophthoromycotina</taxon>
        <taxon>Entomophthoromycetes</taxon>
        <taxon>Entomophthorales</taxon>
        <taxon>Ancylistaceae</taxon>
        <taxon>Conidiobolus</taxon>
    </lineage>
</organism>
<evidence type="ECO:0000256" key="3">
    <source>
        <dbReference type="ARBA" id="ARBA00022692"/>
    </source>
</evidence>
<feature type="transmembrane region" description="Helical" evidence="6">
    <location>
        <begin position="69"/>
        <end position="85"/>
    </location>
</feature>
<dbReference type="PANTHER" id="PTHR21236">
    <property type="entry name" value="GOLGI MEMBRANE PROTEIN YIP1"/>
    <property type="match status" value="1"/>
</dbReference>
<dbReference type="OrthoDB" id="411251at2759"/>
<dbReference type="InterPro" id="IPR045231">
    <property type="entry name" value="Yip1/4-like"/>
</dbReference>
<accession>A0A137PDH5</accession>
<dbReference type="AlphaFoldDB" id="A0A137PDH5"/>
<keyword evidence="4 6" id="KW-1133">Transmembrane helix</keyword>
<evidence type="ECO:0000259" key="7">
    <source>
        <dbReference type="Pfam" id="PF04893"/>
    </source>
</evidence>
<feature type="transmembrane region" description="Helical" evidence="6">
    <location>
        <begin position="184"/>
        <end position="201"/>
    </location>
</feature>
<proteinExistence type="inferred from homology"/>
<sequence length="214" mass="23766">MSQPLSTSEPDEISGRIGASGAATGGVFYDTLDEPVTESLMRDLKNIFKKLILVLSTKKQEDIMKDWDLWGPLLFCLALAIIFSLEKVDQSTIIFCVIFVVVWLGSGIVTVNSKLLGGKVSFLQNVCLLGYCIFPLVIAAIISSAVNIFWVRLIVCILAFGWSCYASIGFLIDTFPPSRRGLALYPICLFYFIIGWMVLMMKDIEKKTGKEETP</sequence>
<dbReference type="SUPFAM" id="SSF103473">
    <property type="entry name" value="MFS general substrate transporter"/>
    <property type="match status" value="1"/>
</dbReference>
<dbReference type="InterPro" id="IPR036259">
    <property type="entry name" value="MFS_trans_sf"/>
</dbReference>
<comment type="similarity">
    <text evidence="2 6">Belongs to the YIP1 family.</text>
</comment>
<evidence type="ECO:0000313" key="9">
    <source>
        <dbReference type="Proteomes" id="UP000070444"/>
    </source>
</evidence>
<dbReference type="Pfam" id="PF04893">
    <property type="entry name" value="Yip1"/>
    <property type="match status" value="1"/>
</dbReference>
<feature type="transmembrane region" description="Helical" evidence="6">
    <location>
        <begin position="92"/>
        <end position="110"/>
    </location>
</feature>
<keyword evidence="9" id="KW-1185">Reference proteome</keyword>
<evidence type="ECO:0000256" key="4">
    <source>
        <dbReference type="ARBA" id="ARBA00022989"/>
    </source>
</evidence>